<sequence length="12" mass="1165">MVASAPMCVSLG</sequence>
<evidence type="ECO:0000313" key="1">
    <source>
        <dbReference type="EMBL" id="KAG7166688.1"/>
    </source>
</evidence>
<dbReference type="EMBL" id="JAHLQT010022185">
    <property type="protein sequence ID" value="KAG7166688.1"/>
    <property type="molecule type" value="Genomic_DNA"/>
</dbReference>
<protein>
    <submittedName>
        <fullName evidence="1">Uncharacterized protein</fullName>
    </submittedName>
</protein>
<organism evidence="1 2">
    <name type="scientific">Homarus americanus</name>
    <name type="common">American lobster</name>
    <dbReference type="NCBI Taxonomy" id="6706"/>
    <lineage>
        <taxon>Eukaryota</taxon>
        <taxon>Metazoa</taxon>
        <taxon>Ecdysozoa</taxon>
        <taxon>Arthropoda</taxon>
        <taxon>Crustacea</taxon>
        <taxon>Multicrustacea</taxon>
        <taxon>Malacostraca</taxon>
        <taxon>Eumalacostraca</taxon>
        <taxon>Eucarida</taxon>
        <taxon>Decapoda</taxon>
        <taxon>Pleocyemata</taxon>
        <taxon>Astacidea</taxon>
        <taxon>Nephropoidea</taxon>
        <taxon>Nephropidae</taxon>
        <taxon>Homarus</taxon>
    </lineage>
</organism>
<accession>A0A8J5MWQ2</accession>
<name>A0A8J5MWQ2_HOMAM</name>
<comment type="caution">
    <text evidence="1">The sequence shown here is derived from an EMBL/GenBank/DDBJ whole genome shotgun (WGS) entry which is preliminary data.</text>
</comment>
<reference evidence="1" key="1">
    <citation type="journal article" date="2021" name="Sci. Adv.">
        <title>The American lobster genome reveals insights on longevity, neural, and immune adaptations.</title>
        <authorList>
            <person name="Polinski J.M."/>
            <person name="Zimin A.V."/>
            <person name="Clark K.F."/>
            <person name="Kohn A.B."/>
            <person name="Sadowski N."/>
            <person name="Timp W."/>
            <person name="Ptitsyn A."/>
            <person name="Khanna P."/>
            <person name="Romanova D.Y."/>
            <person name="Williams P."/>
            <person name="Greenwood S.J."/>
            <person name="Moroz L.L."/>
            <person name="Walt D.R."/>
            <person name="Bodnar A.G."/>
        </authorList>
    </citation>
    <scope>NUCLEOTIDE SEQUENCE</scope>
    <source>
        <strain evidence="1">GMGI-L3</strain>
    </source>
</reference>
<gene>
    <name evidence="1" type="ORF">Hamer_G010318</name>
</gene>
<proteinExistence type="predicted"/>
<keyword evidence="2" id="KW-1185">Reference proteome</keyword>
<dbReference type="Proteomes" id="UP000747542">
    <property type="component" value="Unassembled WGS sequence"/>
</dbReference>
<evidence type="ECO:0000313" key="2">
    <source>
        <dbReference type="Proteomes" id="UP000747542"/>
    </source>
</evidence>